<sequence>MVRKLSQRSSSSSSGWGSLYPGYSTQKSSGIASIRYLPNGVMLQLEVPYHKEFNEMLKSSIVYKKRIYDANDKCWYIVRDQLDKLCHILDKYYSETILLDFPMAETSTGAYSKLFLLDGAPLDLVRTAYRTLAKIYHTDKPTGDKAKMQDINAAYKELMGEFVNGDSDEKGD</sequence>
<evidence type="ECO:0000259" key="1">
    <source>
        <dbReference type="PROSITE" id="PS50076"/>
    </source>
</evidence>
<reference evidence="2" key="1">
    <citation type="submission" date="2020-03" db="EMBL/GenBank/DDBJ databases">
        <title>The deep terrestrial virosphere.</title>
        <authorList>
            <person name="Holmfeldt K."/>
            <person name="Nilsson E."/>
            <person name="Simone D."/>
            <person name="Lopez-Fernandez M."/>
            <person name="Wu X."/>
            <person name="de Brujin I."/>
            <person name="Lundin D."/>
            <person name="Andersson A."/>
            <person name="Bertilsson S."/>
            <person name="Dopson M."/>
        </authorList>
    </citation>
    <scope>NUCLEOTIDE SEQUENCE</scope>
    <source>
        <strain evidence="2">MM415B01803</strain>
    </source>
</reference>
<dbReference type="InterPro" id="IPR036869">
    <property type="entry name" value="J_dom_sf"/>
</dbReference>
<accession>A0A6M3IH69</accession>
<dbReference type="CDD" id="cd06257">
    <property type="entry name" value="DnaJ"/>
    <property type="match status" value="1"/>
</dbReference>
<proteinExistence type="predicted"/>
<dbReference type="InterPro" id="IPR001623">
    <property type="entry name" value="DnaJ_domain"/>
</dbReference>
<dbReference type="AlphaFoldDB" id="A0A6M3IH69"/>
<name>A0A6M3IH69_9ZZZZ</name>
<dbReference type="SUPFAM" id="SSF46565">
    <property type="entry name" value="Chaperone J-domain"/>
    <property type="match status" value="1"/>
</dbReference>
<evidence type="ECO:0000313" key="2">
    <source>
        <dbReference type="EMBL" id="QJA56735.1"/>
    </source>
</evidence>
<feature type="domain" description="J" evidence="1">
    <location>
        <begin position="109"/>
        <end position="171"/>
    </location>
</feature>
<dbReference type="Gene3D" id="1.10.287.110">
    <property type="entry name" value="DnaJ domain"/>
    <property type="match status" value="1"/>
</dbReference>
<dbReference type="PROSITE" id="PS50076">
    <property type="entry name" value="DNAJ_2"/>
    <property type="match status" value="1"/>
</dbReference>
<gene>
    <name evidence="2" type="ORF">MM415B01803_0014</name>
</gene>
<organism evidence="2">
    <name type="scientific">viral metagenome</name>
    <dbReference type="NCBI Taxonomy" id="1070528"/>
    <lineage>
        <taxon>unclassified sequences</taxon>
        <taxon>metagenomes</taxon>
        <taxon>organismal metagenomes</taxon>
    </lineage>
</organism>
<protein>
    <submittedName>
        <fullName evidence="2">Putative chaperone</fullName>
    </submittedName>
</protein>
<dbReference type="EMBL" id="MT141236">
    <property type="protein sequence ID" value="QJA56735.1"/>
    <property type="molecule type" value="Genomic_DNA"/>
</dbReference>